<dbReference type="VEuPathDB" id="CryptoDB:Cvel_23866"/>
<name>A0A0G4GYF5_9ALVE</name>
<reference evidence="2" key="1">
    <citation type="submission" date="2014-11" db="EMBL/GenBank/DDBJ databases">
        <authorList>
            <person name="Otto D Thomas"/>
            <person name="Naeem Raeece"/>
        </authorList>
    </citation>
    <scope>NUCLEOTIDE SEQUENCE</scope>
</reference>
<dbReference type="EMBL" id="CDMZ01001671">
    <property type="protein sequence ID" value="CEM36016.1"/>
    <property type="molecule type" value="Genomic_DNA"/>
</dbReference>
<organism evidence="2">
    <name type="scientific">Chromera velia CCMP2878</name>
    <dbReference type="NCBI Taxonomy" id="1169474"/>
    <lineage>
        <taxon>Eukaryota</taxon>
        <taxon>Sar</taxon>
        <taxon>Alveolata</taxon>
        <taxon>Colpodellida</taxon>
        <taxon>Chromeraceae</taxon>
        <taxon>Chromera</taxon>
    </lineage>
</organism>
<sequence length="95" mass="10664">MWAEGYATLTGLEKLYKVLHISSFATGDDALHSRIEELASTTEEAVPQRTSRKQDVAFKKRLQDWAIKFLSTLAGEQALLPKDVQKETAGTLLHY</sequence>
<accession>A0A0G4GYF5</accession>
<dbReference type="AlphaFoldDB" id="A0A0G4GYF5"/>
<protein>
    <submittedName>
        <fullName evidence="2">Uncharacterized protein</fullName>
    </submittedName>
</protein>
<proteinExistence type="predicted"/>
<evidence type="ECO:0000313" key="1">
    <source>
        <dbReference type="EMBL" id="CEM36016.1"/>
    </source>
</evidence>
<evidence type="ECO:0000313" key="2">
    <source>
        <dbReference type="EMBL" id="CEM36018.1"/>
    </source>
</evidence>
<dbReference type="VEuPathDB" id="CryptoDB:Cvel_23865"/>
<gene>
    <name evidence="1" type="ORF">Cvel_23865</name>
    <name evidence="2" type="ORF">Cvel_23866</name>
</gene>
<dbReference type="EMBL" id="CDMZ01001671">
    <property type="protein sequence ID" value="CEM36018.1"/>
    <property type="molecule type" value="Genomic_DNA"/>
</dbReference>